<evidence type="ECO:0000256" key="2">
    <source>
        <dbReference type="SAM" id="Coils"/>
    </source>
</evidence>
<reference evidence="5" key="1">
    <citation type="submission" date="2021-12" db="EMBL/GenBank/DDBJ databases">
        <authorList>
            <person name="King R."/>
        </authorList>
    </citation>
    <scope>NUCLEOTIDE SEQUENCE</scope>
</reference>
<feature type="region of interest" description="Disordered" evidence="3">
    <location>
        <begin position="163"/>
        <end position="187"/>
    </location>
</feature>
<organism evidence="5 6">
    <name type="scientific">Bemisia tabaci</name>
    <name type="common">Sweetpotato whitefly</name>
    <name type="synonym">Aleurodes tabaci</name>
    <dbReference type="NCBI Taxonomy" id="7038"/>
    <lineage>
        <taxon>Eukaryota</taxon>
        <taxon>Metazoa</taxon>
        <taxon>Ecdysozoa</taxon>
        <taxon>Arthropoda</taxon>
        <taxon>Hexapoda</taxon>
        <taxon>Insecta</taxon>
        <taxon>Pterygota</taxon>
        <taxon>Neoptera</taxon>
        <taxon>Paraneoptera</taxon>
        <taxon>Hemiptera</taxon>
        <taxon>Sternorrhyncha</taxon>
        <taxon>Aleyrodoidea</taxon>
        <taxon>Aleyrodidae</taxon>
        <taxon>Aleyrodinae</taxon>
        <taxon>Bemisia</taxon>
    </lineage>
</organism>
<accession>A0A9N9ZZL5</accession>
<feature type="compositionally biased region" description="Polar residues" evidence="3">
    <location>
        <begin position="164"/>
        <end position="187"/>
    </location>
</feature>
<protein>
    <recommendedName>
        <fullName evidence="4">CCHC-type domain-containing protein</fullName>
    </recommendedName>
</protein>
<dbReference type="SMART" id="SM00343">
    <property type="entry name" value="ZnF_C2HC"/>
    <property type="match status" value="2"/>
</dbReference>
<feature type="domain" description="CCHC-type" evidence="4">
    <location>
        <begin position="554"/>
        <end position="569"/>
    </location>
</feature>
<dbReference type="SUPFAM" id="SSF57756">
    <property type="entry name" value="Retrovirus zinc finger-like domains"/>
    <property type="match status" value="1"/>
</dbReference>
<feature type="compositionally biased region" description="Polar residues" evidence="3">
    <location>
        <begin position="1"/>
        <end position="17"/>
    </location>
</feature>
<dbReference type="InterPro" id="IPR036875">
    <property type="entry name" value="Znf_CCHC_sf"/>
</dbReference>
<evidence type="ECO:0000259" key="4">
    <source>
        <dbReference type="PROSITE" id="PS50158"/>
    </source>
</evidence>
<dbReference type="EMBL" id="OU963871">
    <property type="protein sequence ID" value="CAH0383060.1"/>
    <property type="molecule type" value="Genomic_DNA"/>
</dbReference>
<keyword evidence="2" id="KW-0175">Coiled coil</keyword>
<feature type="region of interest" description="Disordered" evidence="3">
    <location>
        <begin position="1"/>
        <end position="22"/>
    </location>
</feature>
<gene>
    <name evidence="5" type="ORF">BEMITA_LOCUS2540</name>
</gene>
<proteinExistence type="predicted"/>
<dbReference type="Proteomes" id="UP001152759">
    <property type="component" value="Chromosome 10"/>
</dbReference>
<dbReference type="AlphaFoldDB" id="A0A9N9ZZL5"/>
<evidence type="ECO:0000313" key="5">
    <source>
        <dbReference type="EMBL" id="CAH0383060.1"/>
    </source>
</evidence>
<name>A0A9N9ZZL5_BEMTA</name>
<dbReference type="PROSITE" id="PS50158">
    <property type="entry name" value="ZF_CCHC"/>
    <property type="match status" value="1"/>
</dbReference>
<keyword evidence="1" id="KW-0479">Metal-binding</keyword>
<dbReference type="GO" id="GO:0003676">
    <property type="term" value="F:nucleic acid binding"/>
    <property type="evidence" value="ECO:0007669"/>
    <property type="project" value="InterPro"/>
</dbReference>
<dbReference type="GO" id="GO:0008270">
    <property type="term" value="F:zinc ion binding"/>
    <property type="evidence" value="ECO:0007669"/>
    <property type="project" value="UniProtKB-KW"/>
</dbReference>
<dbReference type="InterPro" id="IPR001878">
    <property type="entry name" value="Znf_CCHC"/>
</dbReference>
<evidence type="ECO:0000256" key="1">
    <source>
        <dbReference type="PROSITE-ProRule" id="PRU00047"/>
    </source>
</evidence>
<sequence>MEARTKNSQLSQSMTQNKDMDSHARTLEIGKLETSLKELLDSVNLIRNMIYDIDNEDGTPEIKIGKKNFNKGKDTRKNLMDTMNHKKELIKLIKTELDGLRNNTETKGHREQLMTKQDTEETEMDIEIKNELKRRRQEELDISCDEIFSDDDIFKDKPLKRTRFSTTKGPKNMKQNTKNRRNSLPLNLGSQRNIDFEEFTNTLKTQIIADQATMMKKLQEENEKNFKKLQEENSKVLNELLQKLGNIKDNLKNQPESSNIEKELKESKEEINKLKTENNKLTKITSEMKDELKKLKENIEKTSKTQKEENKKKHEKLDKINKNMLTEKMAEKVFKETSNKLELKDSREKIQKSFKQNIINKDDNLIKIQTSIEGKTGNETMKVIGGVLDNIPDLTVTAKQYSHAVILGGPIEQIKKIEKTLEKEEVQTKTLKPPGTVFQINYIDEKISTERIHYHLYSKNMKGIPGWNEEKVKDSMTIFIDTKSSRKVNNREYINRRVVLRATNGLEKFLASKSKVFIGFSNCPIFPTVVVSPCVKCGSVFHNTKSCEEEKEVCWSCGNPDHKSRDCKEKKTPKCLNCIREGNKETQHYLLDEKKCIIYRKTLERAKRIAGMLERPEETPVTSKEGSFHYRQFPKLDSMETEDDVSTC</sequence>
<keyword evidence="1" id="KW-0862">Zinc</keyword>
<evidence type="ECO:0000313" key="6">
    <source>
        <dbReference type="Proteomes" id="UP001152759"/>
    </source>
</evidence>
<evidence type="ECO:0000256" key="3">
    <source>
        <dbReference type="SAM" id="MobiDB-lite"/>
    </source>
</evidence>
<feature type="coiled-coil region" evidence="2">
    <location>
        <begin position="215"/>
        <end position="312"/>
    </location>
</feature>
<dbReference type="Gene3D" id="4.10.60.10">
    <property type="entry name" value="Zinc finger, CCHC-type"/>
    <property type="match status" value="1"/>
</dbReference>
<keyword evidence="6" id="KW-1185">Reference proteome</keyword>
<keyword evidence="1" id="KW-0863">Zinc-finger</keyword>